<accession>F4BFQ9</accession>
<organism evidence="1 2">
    <name type="scientific">Francisella hispaniensis</name>
    <dbReference type="NCBI Taxonomy" id="622488"/>
    <lineage>
        <taxon>Bacteria</taxon>
        <taxon>Pseudomonadati</taxon>
        <taxon>Pseudomonadota</taxon>
        <taxon>Gammaproteobacteria</taxon>
        <taxon>Thiotrichales</taxon>
        <taxon>Francisellaceae</taxon>
        <taxon>Francisella</taxon>
    </lineage>
</organism>
<dbReference type="AlphaFoldDB" id="F4BFQ9"/>
<dbReference type="Proteomes" id="UP000008303">
    <property type="component" value="Chromosome"/>
</dbReference>
<dbReference type="RefSeq" id="WP_014548301.1">
    <property type="nucleotide sequence ID" value="NC_017449.1"/>
</dbReference>
<proteinExistence type="predicted"/>
<reference evidence="2" key="1">
    <citation type="journal article" date="2011" name="Appl. Environ. Microbiol.">
        <title>Common ancestry and novel genetic traits of Francisella novicida-like isolates from North America and Australia as revealed by comparative genomic analyses.</title>
        <authorList>
            <person name="Siddaramappa S."/>
            <person name="Challacombe J.F."/>
            <person name="Petersen J.M."/>
            <person name="Pillai S."/>
            <person name="Hogg G."/>
            <person name="Kuske C.R."/>
        </authorList>
    </citation>
    <scope>NUCLEOTIDE SEQUENCE [LARGE SCALE GENOMIC DNA]</scope>
    <source>
        <strain evidence="2">3523</strain>
    </source>
</reference>
<dbReference type="PATRIC" id="fig|676032.3.peg.1006"/>
<evidence type="ECO:0000313" key="2">
    <source>
        <dbReference type="Proteomes" id="UP000008303"/>
    </source>
</evidence>
<sequence length="111" mass="12451">MIDQSEAINCAFSDWGEPAEIVDTGDTLTVIYDDSNTFSSFGGVASFDAGCGYMLILPVDESKVAEQYKIKLIKTNRVFIIEKPRKLKTGVIRLELSNYDDTEVFNDYDFS</sequence>
<name>F4BFQ9_9GAMM</name>
<dbReference type="HOGENOM" id="CLU_2154655_0_0_6"/>
<protein>
    <submittedName>
        <fullName evidence="1">Uncharacterized protein</fullName>
    </submittedName>
</protein>
<gene>
    <name evidence="1" type="ordered locus">FN3523_1000</name>
</gene>
<dbReference type="KEGG" id="fcn:FN3523_1000"/>
<dbReference type="EMBL" id="CP002558">
    <property type="protein sequence ID" value="AEE26303.1"/>
    <property type="molecule type" value="Genomic_DNA"/>
</dbReference>
<evidence type="ECO:0000313" key="1">
    <source>
        <dbReference type="EMBL" id="AEE26303.1"/>
    </source>
</evidence>